<dbReference type="AlphaFoldDB" id="A0A382XK43"/>
<reference evidence="1" key="1">
    <citation type="submission" date="2018-05" db="EMBL/GenBank/DDBJ databases">
        <authorList>
            <person name="Lanie J.A."/>
            <person name="Ng W.-L."/>
            <person name="Kazmierczak K.M."/>
            <person name="Andrzejewski T.M."/>
            <person name="Davidsen T.M."/>
            <person name="Wayne K.J."/>
            <person name="Tettelin H."/>
            <person name="Glass J.I."/>
            <person name="Rusch D."/>
            <person name="Podicherti R."/>
            <person name="Tsui H.-C.T."/>
            <person name="Winkler M.E."/>
        </authorList>
    </citation>
    <scope>NUCLEOTIDE SEQUENCE</scope>
</reference>
<proteinExistence type="predicted"/>
<name>A0A382XK43_9ZZZZ</name>
<sequence length="136" mass="14408">MTKCGVRGLVTMKLVTLLLVGVVVARTSNEQGVGSIRGIVTVADSVDTTLRMVDVTADQSVCGERVEDRAAVVDPSGGLKNAVIIVTGVPWNDTKPEPVINNSGCYFVPRVQVAATRSVIVLTSEDDVLHTTHAYD</sequence>
<dbReference type="EMBL" id="UINC01168012">
    <property type="protein sequence ID" value="SVD70821.1"/>
    <property type="molecule type" value="Genomic_DNA"/>
</dbReference>
<evidence type="ECO:0000313" key="1">
    <source>
        <dbReference type="EMBL" id="SVD70821.1"/>
    </source>
</evidence>
<feature type="non-terminal residue" evidence="1">
    <location>
        <position position="136"/>
    </location>
</feature>
<accession>A0A382XK43</accession>
<gene>
    <name evidence="1" type="ORF">METZ01_LOCUS423675</name>
</gene>
<organism evidence="1">
    <name type="scientific">marine metagenome</name>
    <dbReference type="NCBI Taxonomy" id="408172"/>
    <lineage>
        <taxon>unclassified sequences</taxon>
        <taxon>metagenomes</taxon>
        <taxon>ecological metagenomes</taxon>
    </lineage>
</organism>
<protein>
    <submittedName>
        <fullName evidence="1">Uncharacterized protein</fullName>
    </submittedName>
</protein>